<dbReference type="SUPFAM" id="SSF53448">
    <property type="entry name" value="Nucleotide-diphospho-sugar transferases"/>
    <property type="match status" value="1"/>
</dbReference>
<feature type="domain" description="Methyltransferase type 11" evidence="3">
    <location>
        <begin position="50"/>
        <end position="143"/>
    </location>
</feature>
<evidence type="ECO:0000256" key="1">
    <source>
        <dbReference type="SAM" id="MobiDB-lite"/>
    </source>
</evidence>
<dbReference type="GO" id="GO:0016757">
    <property type="term" value="F:glycosyltransferase activity"/>
    <property type="evidence" value="ECO:0007669"/>
    <property type="project" value="UniProtKB-KW"/>
</dbReference>
<dbReference type="InterPro" id="IPR050834">
    <property type="entry name" value="Glycosyltransf_2"/>
</dbReference>
<dbReference type="InterPro" id="IPR029044">
    <property type="entry name" value="Nucleotide-diphossugar_trans"/>
</dbReference>
<evidence type="ECO:0000313" key="6">
    <source>
        <dbReference type="Proteomes" id="UP000182373"/>
    </source>
</evidence>
<dbReference type="Gene3D" id="3.90.550.10">
    <property type="entry name" value="Spore Coat Polysaccharide Biosynthesis Protein SpsA, Chain A"/>
    <property type="match status" value="1"/>
</dbReference>
<dbReference type="InterPro" id="IPR001173">
    <property type="entry name" value="Glyco_trans_2-like"/>
</dbReference>
<proteinExistence type="predicted"/>
<protein>
    <submittedName>
        <fullName evidence="5">Glycosyltransferase</fullName>
        <ecNumber evidence="5">2.4.1.-</ecNumber>
    </submittedName>
</protein>
<dbReference type="SUPFAM" id="SSF53335">
    <property type="entry name" value="S-adenosyl-L-methionine-dependent methyltransferases"/>
    <property type="match status" value="1"/>
</dbReference>
<dbReference type="RefSeq" id="WP_072572150.1">
    <property type="nucleotide sequence ID" value="NZ_CP018191.1"/>
</dbReference>
<dbReference type="PANTHER" id="PTHR43685:SF2">
    <property type="entry name" value="GLYCOSYLTRANSFERASE 2-LIKE DOMAIN-CONTAINING PROTEIN"/>
    <property type="match status" value="1"/>
</dbReference>
<feature type="domain" description="Glycosyltransferase 2-like" evidence="2">
    <location>
        <begin position="963"/>
        <end position="1094"/>
    </location>
</feature>
<dbReference type="Pfam" id="PF13524">
    <property type="entry name" value="Glyco_trans_1_2"/>
    <property type="match status" value="1"/>
</dbReference>
<dbReference type="InterPro" id="IPR013216">
    <property type="entry name" value="Methyltransf_11"/>
</dbReference>
<keyword evidence="5" id="KW-0328">Glycosyltransferase</keyword>
<dbReference type="EMBL" id="CP018191">
    <property type="protein sequence ID" value="APH53995.1"/>
    <property type="molecule type" value="Genomic_DNA"/>
</dbReference>
<dbReference type="Proteomes" id="UP000182373">
    <property type="component" value="Chromosome"/>
</dbReference>
<evidence type="ECO:0000259" key="2">
    <source>
        <dbReference type="Pfam" id="PF00535"/>
    </source>
</evidence>
<feature type="compositionally biased region" description="Acidic residues" evidence="1">
    <location>
        <begin position="533"/>
        <end position="545"/>
    </location>
</feature>
<dbReference type="AlphaFoldDB" id="A0AAC9K6Z0"/>
<evidence type="ECO:0000259" key="3">
    <source>
        <dbReference type="Pfam" id="PF08241"/>
    </source>
</evidence>
<dbReference type="SUPFAM" id="SSF53756">
    <property type="entry name" value="UDP-Glycosyltransferase/glycogen phosphorylase"/>
    <property type="match status" value="1"/>
</dbReference>
<evidence type="ECO:0000259" key="4">
    <source>
        <dbReference type="Pfam" id="PF13524"/>
    </source>
</evidence>
<accession>A0AAC9K6Z0</accession>
<dbReference type="CDD" id="cd03801">
    <property type="entry name" value="GT4_PimA-like"/>
    <property type="match status" value="1"/>
</dbReference>
<dbReference type="Pfam" id="PF08241">
    <property type="entry name" value="Methyltransf_11"/>
    <property type="match status" value="1"/>
</dbReference>
<dbReference type="CDD" id="cd02440">
    <property type="entry name" value="AdoMet_MTases"/>
    <property type="match status" value="1"/>
</dbReference>
<dbReference type="Gene3D" id="3.40.50.150">
    <property type="entry name" value="Vaccinia Virus protein VP39"/>
    <property type="match status" value="1"/>
</dbReference>
<dbReference type="PANTHER" id="PTHR43685">
    <property type="entry name" value="GLYCOSYLTRANSFERASE"/>
    <property type="match status" value="1"/>
</dbReference>
<name>A0AAC9K6Z0_9PROT</name>
<sequence>MGEIFRQERASDGLEFTGERFTSTVSGRIEIEHLHRYYLARHFCRGLDVLDIASGEGYGAAILAQVARSVTGVDIAQDAIAHARLHYHRPNLTFVEGSGTAIPLPDHSVDRIVSFETIEHLYDHQSFMAELRRVLRPGGLLIMSSPERDIYSPPDQGSNPHHVHELTRLEFHSLLLSNFSHVRSMGQRAFIGSAIAAEQIPALPGLAMPASSLPLVIEHRGDMHAEASNGLPRATYLLAIASDAPLPETPESLFIHTSDLDRKIYAQLDELKALKEHREAEVANIQAGFAKDHQIIAEQYRRLKWVEQERGTTRAALINTRQTLAVVEHELRQTWNALQNAGQQSENIRQQLDNAHHQIAHAHLQLADAVNHTQALQRERDLHLEEAGLLRMRLAIAQQQPQRSLFSTVVQKIVPSSLAVRYRNRKRIKRAYRIIKDSPLFDARWYLDTYQDLDSSKIDPVIHYILYGTQEERDPGPDFSTTFYIRRYPDSISAGLTALEHYELHGRSEQRQIAPSSHAEAPVTEPEPVLTDYDTDADSPPEADEVIQPPVLTADDKRKPYVLCISGEPHTAGHFYRVVYFAEAIRAAGGRATICTIPEARDGHEMAEADIIYIWRSQWTPDTEIIFHRANGRKLPIVFDCDDLMFEPAFAEKTIIDGIRSQNYAEKDVKRLFSRVQQMMRIADFCTAPTLPMAARMHRRQKATFLIPNGFVESTWSTSRNAVRTRHIHGRTPMVRIGYAGGSRTHQKDFAQIAPIVAAALKADPDRRLVLFRRGPWPAMDIEEFPDLHAMEHQIEWRELVPLENLPTEIARFDINLAPLEVGNVFCEAKSELKYFEAALVGVPTIASPTVPYRDAIRHGVTGMLADSPQEWADALDHLLNNPEARRDMARAAYHDVLWRYGPDGRTELVAGWLDQMLRPGRAAAWAFEREIKHRQASPHPLPEIPETETVFFHDSLRDAEMTVIIPVYNYRQYVLEALESVRDQTVEQLHLVVIDDCSTDDSLEVVRYWMETNAARFGRAVLLKNRTNQGLSLTRNAGFNAAETLFVLPLDADNKLMPEAAVRLYEAIKDTDAAYVYPSLQEFDDSDGIFSTRDYNPAIFRPGNFIDATALIRLSAWAHIGGYKRMPLGWEDYDLWCRMAEYGWYGKHLDKILGFYRVHGESMLRTTTNKSRNQEDLINDMRTRHPWILDGISADSDEPGGLILPLPAEP</sequence>
<dbReference type="GO" id="GO:0008757">
    <property type="term" value="F:S-adenosylmethionine-dependent methyltransferase activity"/>
    <property type="evidence" value="ECO:0007669"/>
    <property type="project" value="InterPro"/>
</dbReference>
<dbReference type="InterPro" id="IPR029063">
    <property type="entry name" value="SAM-dependent_MTases_sf"/>
</dbReference>
<reference evidence="6" key="1">
    <citation type="submission" date="2016-11" db="EMBL/GenBank/DDBJ databases">
        <title>Comparative genomic and phenotypic analysis of Granulibacter bethesdensis clinical isolates from patients with chronic granulomatous disease.</title>
        <authorList>
            <person name="Zarember K.A."/>
            <person name="Porcella S.F."/>
            <person name="Chu J."/>
            <person name="Ding L."/>
            <person name="Dahlstrom E."/>
            <person name="Barbian K."/>
            <person name="Martens C."/>
            <person name="Sykora L."/>
            <person name="Kramer S."/>
            <person name="Pettinato A.M."/>
            <person name="Hong H."/>
            <person name="Wald G."/>
            <person name="Berg L.J."/>
            <person name="Rogge L.S."/>
            <person name="Greenberg D.E."/>
            <person name="Falcone E.L."/>
            <person name="Neves J.F."/>
            <person name="Simoes M.J."/>
            <person name="Casal M."/>
            <person name="Rodriguez-Lopez F.C."/>
            <person name="Zelazny A."/>
            <person name="Gallin J.I."/>
            <person name="Holland S.M."/>
        </authorList>
    </citation>
    <scope>NUCLEOTIDE SEQUENCE [LARGE SCALE GENOMIC DNA]</scope>
    <source>
        <strain evidence="6">NIH9.1</strain>
    </source>
</reference>
<organism evidence="5 6">
    <name type="scientific">Granulibacter bethesdensis</name>
    <dbReference type="NCBI Taxonomy" id="364410"/>
    <lineage>
        <taxon>Bacteria</taxon>
        <taxon>Pseudomonadati</taxon>
        <taxon>Pseudomonadota</taxon>
        <taxon>Alphaproteobacteria</taxon>
        <taxon>Acetobacterales</taxon>
        <taxon>Acetobacteraceae</taxon>
        <taxon>Granulibacter</taxon>
    </lineage>
</organism>
<gene>
    <name evidence="5" type="ORF">GbCGDNIH9_0743</name>
</gene>
<feature type="region of interest" description="Disordered" evidence="1">
    <location>
        <begin position="507"/>
        <end position="545"/>
    </location>
</feature>
<dbReference type="InterPro" id="IPR055259">
    <property type="entry name" value="YkvP/CgeB_Glyco_trans-like"/>
</dbReference>
<dbReference type="Gene3D" id="3.40.50.2000">
    <property type="entry name" value="Glycogen Phosphorylase B"/>
    <property type="match status" value="1"/>
</dbReference>
<evidence type="ECO:0000313" key="5">
    <source>
        <dbReference type="EMBL" id="APH53995.1"/>
    </source>
</evidence>
<dbReference type="GO" id="GO:0044010">
    <property type="term" value="P:single-species biofilm formation"/>
    <property type="evidence" value="ECO:0007669"/>
    <property type="project" value="TreeGrafter"/>
</dbReference>
<dbReference type="CDD" id="cd00761">
    <property type="entry name" value="Glyco_tranf_GTA_type"/>
    <property type="match status" value="1"/>
</dbReference>
<dbReference type="EC" id="2.4.1.-" evidence="5"/>
<dbReference type="Pfam" id="PF00535">
    <property type="entry name" value="Glycos_transf_2"/>
    <property type="match status" value="1"/>
</dbReference>
<keyword evidence="5" id="KW-0808">Transferase</keyword>
<feature type="domain" description="Spore protein YkvP/CgeB glycosyl transferase-like" evidence="4">
    <location>
        <begin position="762"/>
        <end position="907"/>
    </location>
</feature>